<comment type="caution">
    <text evidence="10">The sequence shown here is derived from an EMBL/GenBank/DDBJ whole genome shotgun (WGS) entry which is preliminary data.</text>
</comment>
<dbReference type="PANTHER" id="PTHR22811">
    <property type="entry name" value="TRANSMEMBRANE EMP24 DOMAIN-CONTAINING PROTEIN"/>
    <property type="match status" value="1"/>
</dbReference>
<keyword evidence="7" id="KW-0472">Membrane</keyword>
<evidence type="ECO:0000256" key="2">
    <source>
        <dbReference type="ARBA" id="ARBA00007104"/>
    </source>
</evidence>
<proteinExistence type="inferred from homology"/>
<accession>A0A9Q0DIL8</accession>
<evidence type="ECO:0000256" key="4">
    <source>
        <dbReference type="ARBA" id="ARBA00022729"/>
    </source>
</evidence>
<name>A0A9Q0DIL8_9TELE</name>
<dbReference type="Pfam" id="PF01105">
    <property type="entry name" value="EMP24_GP25L"/>
    <property type="match status" value="1"/>
</dbReference>
<evidence type="ECO:0000256" key="6">
    <source>
        <dbReference type="ARBA" id="ARBA00022989"/>
    </source>
</evidence>
<gene>
    <name evidence="10" type="ORF">NHX12_011287</name>
</gene>
<dbReference type="PROSITE" id="PS50866">
    <property type="entry name" value="GOLD"/>
    <property type="match status" value="1"/>
</dbReference>
<keyword evidence="5" id="KW-0256">Endoplasmic reticulum</keyword>
<reference evidence="10" key="1">
    <citation type="submission" date="2022-07" db="EMBL/GenBank/DDBJ databases">
        <title>Chromosome-level genome of Muraenolepis orangiensis.</title>
        <authorList>
            <person name="Kim J."/>
        </authorList>
    </citation>
    <scope>NUCLEOTIDE SEQUENCE</scope>
    <source>
        <strain evidence="10">KU_S4_2022</strain>
        <tissue evidence="10">Muscle</tissue>
    </source>
</reference>
<keyword evidence="11" id="KW-1185">Reference proteome</keyword>
<dbReference type="InterPro" id="IPR009038">
    <property type="entry name" value="GOLD_dom"/>
</dbReference>
<dbReference type="Proteomes" id="UP001148018">
    <property type="component" value="Unassembled WGS sequence"/>
</dbReference>
<evidence type="ECO:0000313" key="10">
    <source>
        <dbReference type="EMBL" id="KAJ3587690.1"/>
    </source>
</evidence>
<protein>
    <recommendedName>
        <fullName evidence="9">GOLD domain-containing protein</fullName>
    </recommendedName>
</protein>
<dbReference type="EMBL" id="JANIIK010000116">
    <property type="protein sequence ID" value="KAJ3587690.1"/>
    <property type="molecule type" value="Genomic_DNA"/>
</dbReference>
<dbReference type="AlphaFoldDB" id="A0A9Q0DIL8"/>
<dbReference type="SMART" id="SM01190">
    <property type="entry name" value="EMP24_GP25L"/>
    <property type="match status" value="1"/>
</dbReference>
<keyword evidence="6" id="KW-1133">Transmembrane helix</keyword>
<evidence type="ECO:0000259" key="9">
    <source>
        <dbReference type="PROSITE" id="PS50866"/>
    </source>
</evidence>
<dbReference type="OrthoDB" id="3427at2759"/>
<sequence length="175" mass="20653">MGLRGYFLLEPWDLKQSSSLPHLGMTTIVRDPNNEVVMTKRYGKHGKFTFTSHMSGQHFLCFQSNSTRFSVFVGERLKLHLDVQMGEHPMERGSERTKDHLHTLDDSLSHLIDQMMYITRQQEHQREKEEVFRQISEETNSKVLWWAVVQTTILLSVGFWQINRLKDFFIAKKLI</sequence>
<evidence type="ECO:0000313" key="11">
    <source>
        <dbReference type="Proteomes" id="UP001148018"/>
    </source>
</evidence>
<evidence type="ECO:0000256" key="5">
    <source>
        <dbReference type="ARBA" id="ARBA00022824"/>
    </source>
</evidence>
<evidence type="ECO:0000256" key="3">
    <source>
        <dbReference type="ARBA" id="ARBA00022692"/>
    </source>
</evidence>
<comment type="similarity">
    <text evidence="2 8">Belongs to the EMP24/GP25L family.</text>
</comment>
<dbReference type="InterPro" id="IPR015720">
    <property type="entry name" value="Emp24-like"/>
</dbReference>
<dbReference type="GO" id="GO:0005789">
    <property type="term" value="C:endoplasmic reticulum membrane"/>
    <property type="evidence" value="ECO:0007669"/>
    <property type="project" value="UniProtKB-SubCell"/>
</dbReference>
<keyword evidence="3 8" id="KW-0812">Transmembrane</keyword>
<evidence type="ECO:0000256" key="8">
    <source>
        <dbReference type="RuleBase" id="RU003827"/>
    </source>
</evidence>
<feature type="domain" description="GOLD" evidence="9">
    <location>
        <begin position="1"/>
        <end position="85"/>
    </location>
</feature>
<keyword evidence="4" id="KW-0732">Signal</keyword>
<comment type="subcellular location">
    <subcellularLocation>
        <location evidence="1">Endoplasmic reticulum membrane</location>
        <topology evidence="1">Single-pass type I membrane protein</topology>
    </subcellularLocation>
    <subcellularLocation>
        <location evidence="8">Membrane</location>
        <topology evidence="8">Single-pass type I membrane protein</topology>
    </subcellularLocation>
</comment>
<organism evidence="10 11">
    <name type="scientific">Muraenolepis orangiensis</name>
    <name type="common">Patagonian moray cod</name>
    <dbReference type="NCBI Taxonomy" id="630683"/>
    <lineage>
        <taxon>Eukaryota</taxon>
        <taxon>Metazoa</taxon>
        <taxon>Chordata</taxon>
        <taxon>Craniata</taxon>
        <taxon>Vertebrata</taxon>
        <taxon>Euteleostomi</taxon>
        <taxon>Actinopterygii</taxon>
        <taxon>Neopterygii</taxon>
        <taxon>Teleostei</taxon>
        <taxon>Neoteleostei</taxon>
        <taxon>Acanthomorphata</taxon>
        <taxon>Zeiogadaria</taxon>
        <taxon>Gadariae</taxon>
        <taxon>Gadiformes</taxon>
        <taxon>Muraenolepidoidei</taxon>
        <taxon>Muraenolepididae</taxon>
        <taxon>Muraenolepis</taxon>
    </lineage>
</organism>
<evidence type="ECO:0000256" key="1">
    <source>
        <dbReference type="ARBA" id="ARBA00004115"/>
    </source>
</evidence>
<evidence type="ECO:0000256" key="7">
    <source>
        <dbReference type="ARBA" id="ARBA00023136"/>
    </source>
</evidence>